<dbReference type="RefSeq" id="WP_024312231.1">
    <property type="nucleotide sequence ID" value="NZ_CP140904.1"/>
</dbReference>
<comment type="caution">
    <text evidence="1">The sequence shown here is derived from an EMBL/GenBank/DDBJ whole genome shotgun (WGS) entry which is preliminary data.</text>
</comment>
<dbReference type="PANTHER" id="PTHR10704">
    <property type="entry name" value="CARBOHYDRATE SULFOTRANSFERASE"/>
    <property type="match status" value="1"/>
</dbReference>
<dbReference type="Gene3D" id="3.40.50.300">
    <property type="entry name" value="P-loop containing nucleotide triphosphate hydrolases"/>
    <property type="match status" value="1"/>
</dbReference>
<sequence length="312" mass="34835">MEGFLMPSQPVRIAYIAGYGRSGSTILDIALGQHASVMGAGEVTSLTRHVWRHNEYCACGNAIRDCSFWSSVFQDWSTSGGAGLMEEYSGLQERFEGLSMLMRLLSGIGLGKQFSLYTLHTKRLLEAMHTHSGRQTIVDSSKLPGRAMAMAQIPGIDMRVIHLVRDGRGVAWSLLKGYERDAKSGLQKEIRPKSVFRTAVRWSMVNLAVEYLSRKLGPEKVMRVRYEDFASDPVAVMQKIGTFLELDLGPVGASLQKGEVMATGHQVAGNRLRMNASIALNKDEAWRTRMPARQQISFQRLGGWMLRRYGYL</sequence>
<dbReference type="GO" id="GO:0001517">
    <property type="term" value="F:N-acetylglucosamine 6-O-sulfotransferase activity"/>
    <property type="evidence" value="ECO:0007669"/>
    <property type="project" value="TreeGrafter"/>
</dbReference>
<dbReference type="EMBL" id="WISB01000061">
    <property type="protein sequence ID" value="MQW69539.1"/>
    <property type="molecule type" value="Genomic_DNA"/>
</dbReference>
<accession>A0A6G1WII2</accession>
<proteinExistence type="predicted"/>
<dbReference type="AlphaFoldDB" id="A0A6G1WII2"/>
<dbReference type="GO" id="GO:0006790">
    <property type="term" value="P:sulfur compound metabolic process"/>
    <property type="evidence" value="ECO:0007669"/>
    <property type="project" value="TreeGrafter"/>
</dbReference>
<dbReference type="InterPro" id="IPR051135">
    <property type="entry name" value="Gal/GlcNAc/GalNAc_ST"/>
</dbReference>
<organism evidence="1">
    <name type="scientific">Sinorhizobium medicae</name>
    <dbReference type="NCBI Taxonomy" id="110321"/>
    <lineage>
        <taxon>Bacteria</taxon>
        <taxon>Pseudomonadati</taxon>
        <taxon>Pseudomonadota</taxon>
        <taxon>Alphaproteobacteria</taxon>
        <taxon>Hyphomicrobiales</taxon>
        <taxon>Rhizobiaceae</taxon>
        <taxon>Sinorhizobium/Ensifer group</taxon>
        <taxon>Sinorhizobium</taxon>
    </lineage>
</organism>
<gene>
    <name evidence="1" type="ORF">GHJ91_10270</name>
</gene>
<protein>
    <submittedName>
        <fullName evidence="1">Sulfotransferase</fullName>
    </submittedName>
</protein>
<reference evidence="1" key="1">
    <citation type="journal article" date="2013" name="Genome Biol.">
        <title>Comparative genomics of the core and accessory genomes of 48 Sinorhizobium strains comprising five genospecies.</title>
        <authorList>
            <person name="Sugawara M."/>
            <person name="Epstein B."/>
            <person name="Badgley B.D."/>
            <person name="Unno T."/>
            <person name="Xu L."/>
            <person name="Reese J."/>
            <person name="Gyaneshwar P."/>
            <person name="Denny R."/>
            <person name="Mudge J."/>
            <person name="Bharti A.K."/>
            <person name="Farmer A.D."/>
            <person name="May G.D."/>
            <person name="Woodward J.E."/>
            <person name="Medigue C."/>
            <person name="Vallenet D."/>
            <person name="Lajus A."/>
            <person name="Rouy Z."/>
            <person name="Martinez-Vaz B."/>
            <person name="Tiffin P."/>
            <person name="Young N.D."/>
            <person name="Sadowsky M.J."/>
        </authorList>
    </citation>
    <scope>NUCLEOTIDE SEQUENCE</scope>
    <source>
        <strain evidence="1">M1</strain>
    </source>
</reference>
<dbReference type="GO" id="GO:0006044">
    <property type="term" value="P:N-acetylglucosamine metabolic process"/>
    <property type="evidence" value="ECO:0007669"/>
    <property type="project" value="TreeGrafter"/>
</dbReference>
<dbReference type="GeneID" id="61614349"/>
<dbReference type="SUPFAM" id="SSF52540">
    <property type="entry name" value="P-loop containing nucleoside triphosphate hydrolases"/>
    <property type="match status" value="1"/>
</dbReference>
<evidence type="ECO:0000313" key="1">
    <source>
        <dbReference type="EMBL" id="MQW69539.1"/>
    </source>
</evidence>
<keyword evidence="1" id="KW-0808">Transferase</keyword>
<dbReference type="PANTHER" id="PTHR10704:SF44">
    <property type="entry name" value="LD35051P-RELATED"/>
    <property type="match status" value="1"/>
</dbReference>
<dbReference type="InterPro" id="IPR027417">
    <property type="entry name" value="P-loop_NTPase"/>
</dbReference>
<name>A0A6G1WII2_9HYPH</name>
<dbReference type="Pfam" id="PF13469">
    <property type="entry name" value="Sulfotransfer_3"/>
    <property type="match status" value="1"/>
</dbReference>